<reference evidence="2" key="1">
    <citation type="submission" date="2020-05" db="EMBL/GenBank/DDBJ databases">
        <authorList>
            <person name="Chiriac C."/>
            <person name="Salcher M."/>
            <person name="Ghai R."/>
            <person name="Kavagutti S V."/>
        </authorList>
    </citation>
    <scope>NUCLEOTIDE SEQUENCE</scope>
</reference>
<feature type="domain" description="NADH-quinone oxidoreductase subunit D" evidence="1">
    <location>
        <begin position="193"/>
        <end position="463"/>
    </location>
</feature>
<sequence length="463" mass="51743">MAMTDSTPTGSTHAGDTQAALLYLTGEGGQELRPRSELTAKELMREVGAVLRISEADAAKLSADAPVGATEFHDDQTMIINMGPQHPSTHGVLRLMLELQGETVLRCKPIIGYLHTGMEKTGETLTYMQGGTNVTRMDYVSPLNNELVFSMAVEKLLGIDGDIPERAVWMRMLLSELNRMSSHLLFMATNGMDLGAVSMMLYGWREREEVLRFFQKVTGLRMNHNFIRPGGLAADLPAGWRDDVLAILDMLPPRLAEYDTLMTGQPIWRDRLQGVGVITPQEAMALGATGPILRSTGLAWDLRRDMPYLHYDQMEFDVIVGMYGDCFDRFAIRLNEIRESMKIVRQILDRMPSGDYRIQNKKVTPPPRARIDESMEALIHHFKIFTEGFKVPEGEVYVAIESPRGEIGCYIASDGSPKPYRMHVRAPSFVNIQTLPHMMRNCLVADAVAIISSVDPVLGEVDR</sequence>
<dbReference type="GO" id="GO:0051287">
    <property type="term" value="F:NAD binding"/>
    <property type="evidence" value="ECO:0007669"/>
    <property type="project" value="InterPro"/>
</dbReference>
<dbReference type="GO" id="GO:0048038">
    <property type="term" value="F:quinone binding"/>
    <property type="evidence" value="ECO:0007669"/>
    <property type="project" value="InterPro"/>
</dbReference>
<dbReference type="EMBL" id="CAFBLP010000060">
    <property type="protein sequence ID" value="CAB4885526.1"/>
    <property type="molecule type" value="Genomic_DNA"/>
</dbReference>
<dbReference type="NCBIfam" id="TIGR01962">
    <property type="entry name" value="NuoD"/>
    <property type="match status" value="1"/>
</dbReference>
<protein>
    <submittedName>
        <fullName evidence="2">Unannotated protein</fullName>
    </submittedName>
</protein>
<evidence type="ECO:0000313" key="2">
    <source>
        <dbReference type="EMBL" id="CAB4885526.1"/>
    </source>
</evidence>
<accession>A0A6J7EQT3</accession>
<dbReference type="Gene3D" id="1.10.645.10">
    <property type="entry name" value="Cytochrome-c3 Hydrogenase, chain B"/>
    <property type="match status" value="1"/>
</dbReference>
<dbReference type="AlphaFoldDB" id="A0A6J7EQT3"/>
<dbReference type="GO" id="GO:0016651">
    <property type="term" value="F:oxidoreductase activity, acting on NAD(P)H"/>
    <property type="evidence" value="ECO:0007669"/>
    <property type="project" value="InterPro"/>
</dbReference>
<dbReference type="NCBIfam" id="NF004739">
    <property type="entry name" value="PRK06075.1"/>
    <property type="match status" value="1"/>
</dbReference>
<dbReference type="InterPro" id="IPR022885">
    <property type="entry name" value="NDH1_su_D/H"/>
</dbReference>
<dbReference type="PANTHER" id="PTHR11993:SF10">
    <property type="entry name" value="NADH DEHYDROGENASE [UBIQUINONE] IRON-SULFUR PROTEIN 2, MITOCHONDRIAL"/>
    <property type="match status" value="1"/>
</dbReference>
<gene>
    <name evidence="2" type="ORF">UFOPK3376_02131</name>
</gene>
<evidence type="ECO:0000259" key="1">
    <source>
        <dbReference type="Pfam" id="PF00346"/>
    </source>
</evidence>
<organism evidence="2">
    <name type="scientific">freshwater metagenome</name>
    <dbReference type="NCBI Taxonomy" id="449393"/>
    <lineage>
        <taxon>unclassified sequences</taxon>
        <taxon>metagenomes</taxon>
        <taxon>ecological metagenomes</taxon>
    </lineage>
</organism>
<proteinExistence type="inferred from homology"/>
<dbReference type="PANTHER" id="PTHR11993">
    <property type="entry name" value="NADH-UBIQUINONE OXIDOREDUCTASE 49 KDA SUBUNIT"/>
    <property type="match status" value="1"/>
</dbReference>
<dbReference type="Pfam" id="PF00346">
    <property type="entry name" value="Complex1_49kDa"/>
    <property type="match status" value="1"/>
</dbReference>
<dbReference type="InterPro" id="IPR029014">
    <property type="entry name" value="NiFe-Hase_large"/>
</dbReference>
<dbReference type="HAMAP" id="MF_01358">
    <property type="entry name" value="NDH1_NuoD"/>
    <property type="match status" value="1"/>
</dbReference>
<name>A0A6J7EQT3_9ZZZZ</name>
<dbReference type="SUPFAM" id="SSF56762">
    <property type="entry name" value="HydB/Nqo4-like"/>
    <property type="match status" value="1"/>
</dbReference>
<dbReference type="InterPro" id="IPR001135">
    <property type="entry name" value="NADH_Q_OxRdtase_suD"/>
</dbReference>